<dbReference type="Proteomes" id="UP001521785">
    <property type="component" value="Unassembled WGS sequence"/>
</dbReference>
<reference evidence="2 3" key="1">
    <citation type="submission" date="2024-02" db="EMBL/GenBank/DDBJ databases">
        <title>De novo assembly and annotation of 12 fungi associated with fruit tree decline syndrome in Ontario, Canada.</title>
        <authorList>
            <person name="Sulman M."/>
            <person name="Ellouze W."/>
            <person name="Ilyukhin E."/>
        </authorList>
    </citation>
    <scope>NUCLEOTIDE SEQUENCE [LARGE SCALE GENOMIC DNA]</scope>
    <source>
        <strain evidence="2 3">M42-189</strain>
    </source>
</reference>
<organism evidence="2 3">
    <name type="scientific">Paraconiothyrium brasiliense</name>
    <dbReference type="NCBI Taxonomy" id="300254"/>
    <lineage>
        <taxon>Eukaryota</taxon>
        <taxon>Fungi</taxon>
        <taxon>Dikarya</taxon>
        <taxon>Ascomycota</taxon>
        <taxon>Pezizomycotina</taxon>
        <taxon>Dothideomycetes</taxon>
        <taxon>Pleosporomycetidae</taxon>
        <taxon>Pleosporales</taxon>
        <taxon>Massarineae</taxon>
        <taxon>Didymosphaeriaceae</taxon>
        <taxon>Paraconiothyrium</taxon>
    </lineage>
</organism>
<evidence type="ECO:0000256" key="1">
    <source>
        <dbReference type="SAM" id="MobiDB-lite"/>
    </source>
</evidence>
<evidence type="ECO:0000313" key="3">
    <source>
        <dbReference type="Proteomes" id="UP001521785"/>
    </source>
</evidence>
<sequence length="519" mass="59196">MSPKRKVSVSNLSSNATPKKVRRSLADIQAQVEGYDSDDDQMEGVDQPCIAEETVRPNVVNSTTQPSEGLARLLALYDRESDEKAKRWTELVFSVFAKENFKQDLSGLPGRSTTTGPLTNAQLRDAYCTQFKKEEHPRTITYAPRQGKAKQPRSKEKKPELGNNIDFDSFPASEPSDFDARERIEDESNLENLLGPTKEAGKQQHTIQTQILAENRRNINSSDMPRYTKDSGRVGEDRDRPWVDIRLADSFHRSMGAVSVPTEHLGTSLAYLEFRKHTNAPEIWLTGVSLLTLQRYVQCLSPIRLWKLPQCDFALRFKDYDRAMAVSDCNLVDWNFKATLDLYELASQLRDCHVRNLVLEYWRAQLQANDTYEVGLVEMQLLYDRLAIDDPALQFWTQALQDLLPLDEAKMVIDLVDGDAATSVIVTNKFKDKGDDAFHSQYHRCPHSDEENEKCHYSQNHHTEALYSFDDFNVIVRRLIRSEGWPEEDGHVQSVANILKIDLFNKYSALSDGTAVVID</sequence>
<feature type="compositionally biased region" description="Polar residues" evidence="1">
    <location>
        <begin position="214"/>
        <end position="223"/>
    </location>
</feature>
<feature type="region of interest" description="Disordered" evidence="1">
    <location>
        <begin position="1"/>
        <end position="24"/>
    </location>
</feature>
<feature type="compositionally biased region" description="Polar residues" evidence="1">
    <location>
        <begin position="8"/>
        <end position="17"/>
    </location>
</feature>
<dbReference type="EMBL" id="JAKJXO020000011">
    <property type="protein sequence ID" value="KAL1598755.1"/>
    <property type="molecule type" value="Genomic_DNA"/>
</dbReference>
<comment type="caution">
    <text evidence="2">The sequence shown here is derived from an EMBL/GenBank/DDBJ whole genome shotgun (WGS) entry which is preliminary data.</text>
</comment>
<accession>A0ABR3R2W3</accession>
<feature type="region of interest" description="Disordered" evidence="1">
    <location>
        <begin position="214"/>
        <end position="235"/>
    </location>
</feature>
<feature type="region of interest" description="Disordered" evidence="1">
    <location>
        <begin position="136"/>
        <end position="176"/>
    </location>
</feature>
<name>A0ABR3R2W3_9PLEO</name>
<proteinExistence type="predicted"/>
<keyword evidence="3" id="KW-1185">Reference proteome</keyword>
<protein>
    <submittedName>
        <fullName evidence="2">Uncharacterized protein</fullName>
    </submittedName>
</protein>
<evidence type="ECO:0000313" key="2">
    <source>
        <dbReference type="EMBL" id="KAL1598755.1"/>
    </source>
</evidence>
<gene>
    <name evidence="2" type="ORF">SLS60_007896</name>
</gene>
<feature type="compositionally biased region" description="Basic and acidic residues" evidence="1">
    <location>
        <begin position="226"/>
        <end position="235"/>
    </location>
</feature>